<evidence type="ECO:0000256" key="1">
    <source>
        <dbReference type="ARBA" id="ARBA00010394"/>
    </source>
</evidence>
<dbReference type="WBParaSite" id="maker-uti_cns_0003298-snap-gene-0.5-mRNA-1">
    <property type="protein sequence ID" value="maker-uti_cns_0003298-snap-gene-0.5-mRNA-1"/>
    <property type="gene ID" value="maker-uti_cns_0003298-snap-gene-0.5"/>
</dbReference>
<reference evidence="9" key="1">
    <citation type="submission" date="2016-11" db="UniProtKB">
        <authorList>
            <consortium name="WormBaseParasite"/>
        </authorList>
    </citation>
    <scope>IDENTIFICATION</scope>
</reference>
<dbReference type="InterPro" id="IPR011989">
    <property type="entry name" value="ARM-like"/>
</dbReference>
<feature type="signal peptide" evidence="7">
    <location>
        <begin position="1"/>
        <end position="23"/>
    </location>
</feature>
<feature type="chain" id="PRO_5009319704" evidence="7">
    <location>
        <begin position="24"/>
        <end position="614"/>
    </location>
</feature>
<evidence type="ECO:0000256" key="2">
    <source>
        <dbReference type="ARBA" id="ARBA00022448"/>
    </source>
</evidence>
<sequence>MSLFLQAAITCLILSSVLSPCLAIKCYLCNSTIQSDCLEEFNYNSRSIVPMDCDVADGKFCIKTTGVWGAVVGTTRFCSSMDMGNQCQYLPFPDHDRIYRACVYTCSSDACNAGSPSGGGGGFTTLQLLTSLTLLREQACWALANVAGESPAWRDQLILADDGSGSGGGLLPALINLWESDPGNGLLDASSLLLVNLFRDRRPRLKFEYAQLLMPHVTRLLSHPYDSVVPNLLWALSYAVEGSEPRARLLLRETDAVDCVLGFLESSDDSLLMPTLRLLCCAAACLQVVPAKLLTVFPAVRRLLGHRDAKLRRQALLLLGCTACGPDAQLEAAAQAGCLTALNEILAGRRPQTDDPEDAAEASGGGGSGAGISDLERREAFWIIPDFMLSRAHKFSKRITEECLEGLLASLSLPELEATRCALLCLRHLLFAAKYKNRPDLNFELLKTSIEKLDGLKKIEAMQKIEDKEVIKLSDQILNQYFWGNEKKYLEESSQSQETSPSPVAAADIEVGDDLLDDGDDGEVVCGPDKDGALSSLIAVVGTTRFCSSMDMGNQCQYLPFPDHDRIYRACVYTCSSDACNAGSPSGGGGGFTTLQLLTSLTLWLLAGSRLRLL</sequence>
<evidence type="ECO:0000256" key="5">
    <source>
        <dbReference type="ARBA" id="ARBA00023180"/>
    </source>
</evidence>
<dbReference type="GO" id="GO:0015031">
    <property type="term" value="P:protein transport"/>
    <property type="evidence" value="ECO:0007669"/>
    <property type="project" value="UniProtKB-KW"/>
</dbReference>
<dbReference type="PANTHER" id="PTHR23316">
    <property type="entry name" value="IMPORTIN ALPHA"/>
    <property type="match status" value="1"/>
</dbReference>
<keyword evidence="4" id="KW-0653">Protein transport</keyword>
<keyword evidence="8" id="KW-1185">Reference proteome</keyword>
<evidence type="ECO:0000313" key="9">
    <source>
        <dbReference type="WBParaSite" id="maker-uti_cns_0003298-snap-gene-0.5-mRNA-1"/>
    </source>
</evidence>
<accession>A0A1I8GVH5</accession>
<organism evidence="8 9">
    <name type="scientific">Macrostomum lignano</name>
    <dbReference type="NCBI Taxonomy" id="282301"/>
    <lineage>
        <taxon>Eukaryota</taxon>
        <taxon>Metazoa</taxon>
        <taxon>Spiralia</taxon>
        <taxon>Lophotrochozoa</taxon>
        <taxon>Platyhelminthes</taxon>
        <taxon>Rhabditophora</taxon>
        <taxon>Macrostomorpha</taxon>
        <taxon>Macrostomida</taxon>
        <taxon>Macrostomidae</taxon>
        <taxon>Macrostomum</taxon>
    </lineage>
</organism>
<dbReference type="InterPro" id="IPR016024">
    <property type="entry name" value="ARM-type_fold"/>
</dbReference>
<dbReference type="GO" id="GO:0030431">
    <property type="term" value="P:sleep"/>
    <property type="evidence" value="ECO:0007669"/>
    <property type="project" value="InterPro"/>
</dbReference>
<dbReference type="Pfam" id="PF17064">
    <property type="entry name" value="QVR"/>
    <property type="match status" value="1"/>
</dbReference>
<evidence type="ECO:0000256" key="3">
    <source>
        <dbReference type="ARBA" id="ARBA00022729"/>
    </source>
</evidence>
<proteinExistence type="inferred from homology"/>
<dbReference type="Proteomes" id="UP000095280">
    <property type="component" value="Unplaced"/>
</dbReference>
<dbReference type="Gene3D" id="1.25.10.10">
    <property type="entry name" value="Leucine-rich Repeat Variant"/>
    <property type="match status" value="1"/>
</dbReference>
<keyword evidence="5" id="KW-0325">Glycoprotein</keyword>
<keyword evidence="3 7" id="KW-0732">Signal</keyword>
<dbReference type="AlphaFoldDB" id="A0A1I8GVH5"/>
<dbReference type="SUPFAM" id="SSF48371">
    <property type="entry name" value="ARM repeat"/>
    <property type="match status" value="1"/>
</dbReference>
<feature type="region of interest" description="Disordered" evidence="6">
    <location>
        <begin position="350"/>
        <end position="372"/>
    </location>
</feature>
<dbReference type="GO" id="GO:0032222">
    <property type="term" value="P:regulation of synaptic transmission, cholinergic"/>
    <property type="evidence" value="ECO:0007669"/>
    <property type="project" value="InterPro"/>
</dbReference>
<evidence type="ECO:0000256" key="4">
    <source>
        <dbReference type="ARBA" id="ARBA00022927"/>
    </source>
</evidence>
<comment type="similarity">
    <text evidence="1">Belongs to the importin alpha family.</text>
</comment>
<evidence type="ECO:0000256" key="6">
    <source>
        <dbReference type="SAM" id="MobiDB-lite"/>
    </source>
</evidence>
<dbReference type="InterPro" id="IPR031424">
    <property type="entry name" value="QVR-like"/>
</dbReference>
<keyword evidence="2" id="KW-0813">Transport</keyword>
<evidence type="ECO:0000256" key="7">
    <source>
        <dbReference type="SAM" id="SignalP"/>
    </source>
</evidence>
<name>A0A1I8GVH5_9PLAT</name>
<protein>
    <submittedName>
        <fullName evidence="9">Protein unc-45 homolog B</fullName>
    </submittedName>
</protein>
<dbReference type="CDD" id="cd23590">
    <property type="entry name" value="TFP_LU_ECD_Bou"/>
    <property type="match status" value="2"/>
</dbReference>
<evidence type="ECO:0000313" key="8">
    <source>
        <dbReference type="Proteomes" id="UP000095280"/>
    </source>
</evidence>